<proteinExistence type="predicted"/>
<reference evidence="1" key="1">
    <citation type="submission" date="2021-01" db="EMBL/GenBank/DDBJ databases">
        <authorList>
            <person name="Sun Q."/>
        </authorList>
    </citation>
    <scope>NUCLEOTIDE SEQUENCE</scope>
    <source>
        <strain evidence="1">YIM B02566</strain>
    </source>
</reference>
<keyword evidence="1" id="KW-0456">Lyase</keyword>
<accession>A0ACC5R7D4</accession>
<protein>
    <submittedName>
        <fullName evidence="1">5-guanidino-2-oxopentanoate decarboxylase</fullName>
        <ecNumber evidence="1">4.1.1.75</ecNumber>
    </submittedName>
</protein>
<organism evidence="1 2">
    <name type="scientific">Taklimakanibacter albus</name>
    <dbReference type="NCBI Taxonomy" id="2800327"/>
    <lineage>
        <taxon>Bacteria</taxon>
        <taxon>Pseudomonadati</taxon>
        <taxon>Pseudomonadota</taxon>
        <taxon>Alphaproteobacteria</taxon>
        <taxon>Hyphomicrobiales</taxon>
        <taxon>Aestuariivirgaceae</taxon>
        <taxon>Taklimakanibacter</taxon>
    </lineage>
</organism>
<name>A0ACC5R7D4_9HYPH</name>
<sequence>MSRAEHSTGEALVGLLESYGVDTIFGIPGVHNVEMYRALPRSKINHVLVRHEQGAGFMADGYARATGKPGVCFTITGPGLTNIMTPLGQSWSDSSPVFCISSALDITDSAQGRGRLHEMQSQLGAAQTITDLTVRAYTPQDVRDGVARAFSAFASRRPRPAYLELPLDLLKYPSGPGWTAHKTPKLPQADADQIREAATLLSNAKSPLVLLGGGAQGAGMAALAIAEKLGAPILTTTAGKGTAPGDHPLCLGYRLASASGRKLLQEADVILCAGSELSETDFWESGFHLSKGLIRIDLDPMVLARPHAAEIAILADAASALDCILAALPAADHSARRKASEKKIADILSAEPAEDDALRKMLRQVLAVIRANLPRETVIASDMTQIAYAANEIFPVYEPRTWLHPVGFGTLGFALPAGIGAKFGTPDKPVAVMIGDYGIQYTINELGTAAEHKLPLIILMWNNDALGQIRDDMVNKGIQPNAVTLINPDFQALAKAYRCNAEKPDSLKSLAEAIGRALKADGPTLIEMTPRMLNG</sequence>
<gene>
    <name evidence="1" type="ORF">JHL16_19625</name>
</gene>
<dbReference type="EMBL" id="JAENHL010000007">
    <property type="protein sequence ID" value="MBK1868574.1"/>
    <property type="molecule type" value="Genomic_DNA"/>
</dbReference>
<comment type="caution">
    <text evidence="1">The sequence shown here is derived from an EMBL/GenBank/DDBJ whole genome shotgun (WGS) entry which is preliminary data.</text>
</comment>
<dbReference type="EC" id="4.1.1.75" evidence="1"/>
<dbReference type="Proteomes" id="UP000616151">
    <property type="component" value="Unassembled WGS sequence"/>
</dbReference>
<evidence type="ECO:0000313" key="1">
    <source>
        <dbReference type="EMBL" id="MBK1868574.1"/>
    </source>
</evidence>
<keyword evidence="2" id="KW-1185">Reference proteome</keyword>
<evidence type="ECO:0000313" key="2">
    <source>
        <dbReference type="Proteomes" id="UP000616151"/>
    </source>
</evidence>